<dbReference type="InterPro" id="IPR016181">
    <property type="entry name" value="Acyl_CoA_acyltransferase"/>
</dbReference>
<gene>
    <name evidence="2" type="ORF">SAMN05720606_101301</name>
</gene>
<evidence type="ECO:0000313" key="2">
    <source>
        <dbReference type="EMBL" id="SCX87411.1"/>
    </source>
</evidence>
<dbReference type="EMBL" id="FMVM01000001">
    <property type="protein sequence ID" value="SCX87411.1"/>
    <property type="molecule type" value="Genomic_DNA"/>
</dbReference>
<name>A0A1G5BB84_9BACL</name>
<dbReference type="Gene3D" id="3.40.630.30">
    <property type="match status" value="1"/>
</dbReference>
<feature type="domain" description="N-acetyltransferase" evidence="1">
    <location>
        <begin position="18"/>
        <end position="174"/>
    </location>
</feature>
<dbReference type="GO" id="GO:0005737">
    <property type="term" value="C:cytoplasm"/>
    <property type="evidence" value="ECO:0007669"/>
    <property type="project" value="TreeGrafter"/>
</dbReference>
<dbReference type="InterPro" id="IPR051908">
    <property type="entry name" value="Ribosomal_N-acetyltransferase"/>
</dbReference>
<dbReference type="AlphaFoldDB" id="A0A1G5BB84"/>
<dbReference type="PROSITE" id="PS51186">
    <property type="entry name" value="GNAT"/>
    <property type="match status" value="1"/>
</dbReference>
<proteinExistence type="predicted"/>
<dbReference type="GO" id="GO:1990189">
    <property type="term" value="F:protein N-terminal-serine acetyltransferase activity"/>
    <property type="evidence" value="ECO:0007669"/>
    <property type="project" value="TreeGrafter"/>
</dbReference>
<dbReference type="PANTHER" id="PTHR43441">
    <property type="entry name" value="RIBOSOMAL-PROTEIN-SERINE ACETYLTRANSFERASE"/>
    <property type="match status" value="1"/>
</dbReference>
<protein>
    <submittedName>
        <fullName evidence="2">Ribosomal-protein-alanine N-acetyltransferase</fullName>
    </submittedName>
</protein>
<keyword evidence="2" id="KW-0808">Transferase</keyword>
<evidence type="ECO:0000313" key="3">
    <source>
        <dbReference type="Proteomes" id="UP000198538"/>
    </source>
</evidence>
<organism evidence="2 3">
    <name type="scientific">Paenibacillus polysaccharolyticus</name>
    <dbReference type="NCBI Taxonomy" id="582692"/>
    <lineage>
        <taxon>Bacteria</taxon>
        <taxon>Bacillati</taxon>
        <taxon>Bacillota</taxon>
        <taxon>Bacilli</taxon>
        <taxon>Bacillales</taxon>
        <taxon>Paenibacillaceae</taxon>
        <taxon>Paenibacillus</taxon>
    </lineage>
</organism>
<dbReference type="Pfam" id="PF13302">
    <property type="entry name" value="Acetyltransf_3"/>
    <property type="match status" value="1"/>
</dbReference>
<dbReference type="Proteomes" id="UP000198538">
    <property type="component" value="Unassembled WGS sequence"/>
</dbReference>
<sequence>MNTLFTFDTFPQIETERFVLRAATDSDSGDLLALYSDETVVEYMPFTPFESEQDALDEMSWYKKIFNQQTGLRWMIEDKQSHQVIGTCGYLGYEEEHHRAEIGYDLLSSCWGKGVMTEVARAVLEFGFNQMQLNKIEAKVDPGNEASIRLLHKLGFQQEGLLRQHEFEKGRYVDLAVFSKLQSDN</sequence>
<reference evidence="3" key="1">
    <citation type="submission" date="2016-10" db="EMBL/GenBank/DDBJ databases">
        <authorList>
            <person name="Varghese N."/>
            <person name="Submissions S."/>
        </authorList>
    </citation>
    <scope>NUCLEOTIDE SEQUENCE [LARGE SCALE GENOMIC DNA]</scope>
    <source>
        <strain evidence="3">BL9</strain>
    </source>
</reference>
<keyword evidence="3" id="KW-1185">Reference proteome</keyword>
<evidence type="ECO:0000259" key="1">
    <source>
        <dbReference type="PROSITE" id="PS51186"/>
    </source>
</evidence>
<dbReference type="RefSeq" id="WP_090915224.1">
    <property type="nucleotide sequence ID" value="NZ_FMVM01000001.1"/>
</dbReference>
<dbReference type="GO" id="GO:0008999">
    <property type="term" value="F:protein-N-terminal-alanine acetyltransferase activity"/>
    <property type="evidence" value="ECO:0007669"/>
    <property type="project" value="TreeGrafter"/>
</dbReference>
<dbReference type="STRING" id="582692.SAMN05720606_101301"/>
<accession>A0A1G5BB84</accession>
<dbReference type="PANTHER" id="PTHR43441:SF11">
    <property type="entry name" value="RIBOSOMAL-PROTEIN-SERINE ACETYLTRANSFERASE"/>
    <property type="match status" value="1"/>
</dbReference>
<dbReference type="InterPro" id="IPR000182">
    <property type="entry name" value="GNAT_dom"/>
</dbReference>
<dbReference type="SUPFAM" id="SSF55729">
    <property type="entry name" value="Acyl-CoA N-acyltransferases (Nat)"/>
    <property type="match status" value="1"/>
</dbReference>